<evidence type="ECO:0000259" key="1">
    <source>
        <dbReference type="Pfam" id="PF05050"/>
    </source>
</evidence>
<sequence>MIDIKKEKDNQKARSFCYEFINSNKPKYIFGRNEFAESIANHIEIDGFIDEFTKDSLFLGKPIINIKNIPENALVIIVVVKGRPLIAEKRAQLFKLNYLNYYSFLKYSNLELKNIYSWAGFKSDFKINRIEYENIFEKFQDATSKNQYQNILNFRLHHNLDFMRDFKAIEDRQYFEEFLNLKKSGETFVDIGGFDGYTSIEFINRCPDYNSVYFFEPDETNIAIAKNRLEKFKNIIFNPIGASNKKETLNFDTRGSASKISKDGSSSINVDKLDNIIKKPVTFIKMDIEGAEKPAIEGAKNIIMAYHPTLAICVYHRFDDFWKIPQLVFSIRDDYDIYLRHYSEGVDETVMFFVPKKI</sequence>
<dbReference type="Gene3D" id="3.40.50.150">
    <property type="entry name" value="Vaccinia Virus protein VP39"/>
    <property type="match status" value="1"/>
</dbReference>
<reference evidence="2" key="1">
    <citation type="submission" date="2018-06" db="EMBL/GenBank/DDBJ databases">
        <authorList>
            <person name="Zhirakovskaya E."/>
        </authorList>
    </citation>
    <scope>NUCLEOTIDE SEQUENCE</scope>
</reference>
<dbReference type="InterPro" id="IPR006342">
    <property type="entry name" value="FkbM_mtfrase"/>
</dbReference>
<organism evidence="2">
    <name type="scientific">hydrothermal vent metagenome</name>
    <dbReference type="NCBI Taxonomy" id="652676"/>
    <lineage>
        <taxon>unclassified sequences</taxon>
        <taxon>metagenomes</taxon>
        <taxon>ecological metagenomes</taxon>
    </lineage>
</organism>
<evidence type="ECO:0000313" key="2">
    <source>
        <dbReference type="EMBL" id="VAW67151.1"/>
    </source>
</evidence>
<dbReference type="InterPro" id="IPR029063">
    <property type="entry name" value="SAM-dependent_MTases_sf"/>
</dbReference>
<dbReference type="SUPFAM" id="SSF53335">
    <property type="entry name" value="S-adenosyl-L-methionine-dependent methyltransferases"/>
    <property type="match status" value="1"/>
</dbReference>
<protein>
    <recommendedName>
        <fullName evidence="1">Methyltransferase FkbM domain-containing protein</fullName>
    </recommendedName>
</protein>
<dbReference type="NCBIfam" id="TIGR01444">
    <property type="entry name" value="fkbM_fam"/>
    <property type="match status" value="1"/>
</dbReference>
<dbReference type="AlphaFoldDB" id="A0A3B0XHJ7"/>
<proteinExistence type="predicted"/>
<feature type="domain" description="Methyltransferase FkbM" evidence="1">
    <location>
        <begin position="190"/>
        <end position="323"/>
    </location>
</feature>
<accession>A0A3B0XHJ7</accession>
<gene>
    <name evidence="2" type="ORF">MNBD_GAMMA09-3017</name>
</gene>
<dbReference type="EMBL" id="UOFI01000093">
    <property type="protein sequence ID" value="VAW67151.1"/>
    <property type="molecule type" value="Genomic_DNA"/>
</dbReference>
<dbReference type="Pfam" id="PF05050">
    <property type="entry name" value="Methyltransf_21"/>
    <property type="match status" value="1"/>
</dbReference>
<name>A0A3B0XHJ7_9ZZZZ</name>